<comment type="caution">
    <text evidence="2">The sequence shown here is derived from an EMBL/GenBank/DDBJ whole genome shotgun (WGS) entry which is preliminary data.</text>
</comment>
<keyword evidence="1" id="KW-0812">Transmembrane</keyword>
<proteinExistence type="predicted"/>
<sequence length="143" mass="15665">MLIVEWLIGASLIYFGNRAVLSSWRDSSMTELFAGPAELSLSDAVHHGLGTVIGPIGLPVMMISMTRPATRVELTSCARQRTLLNTLSRLYIHDRCAPGDIANPPSLPKSVQIVSFIFSLIATPFSLIIAWFLARKKTAQIVQ</sequence>
<feature type="transmembrane region" description="Helical" evidence="1">
    <location>
        <begin position="113"/>
        <end position="134"/>
    </location>
</feature>
<name>A0A0G1XQP9_9BACT</name>
<gene>
    <name evidence="2" type="ORF">UY77_C0004G0006</name>
</gene>
<reference evidence="2 3" key="1">
    <citation type="journal article" date="2015" name="Nature">
        <title>rRNA introns, odd ribosomes, and small enigmatic genomes across a large radiation of phyla.</title>
        <authorList>
            <person name="Brown C.T."/>
            <person name="Hug L.A."/>
            <person name="Thomas B.C."/>
            <person name="Sharon I."/>
            <person name="Castelle C.J."/>
            <person name="Singh A."/>
            <person name="Wilkins M.J."/>
            <person name="Williams K.H."/>
            <person name="Banfield J.F."/>
        </authorList>
    </citation>
    <scope>NUCLEOTIDE SEQUENCE [LARGE SCALE GENOMIC DNA]</scope>
</reference>
<organism evidence="2 3">
    <name type="scientific">Candidatus Uhrbacteria bacterium GW2011_GWA2_53_10</name>
    <dbReference type="NCBI Taxonomy" id="1618980"/>
    <lineage>
        <taxon>Bacteria</taxon>
        <taxon>Candidatus Uhriibacteriota</taxon>
    </lineage>
</organism>
<dbReference type="AlphaFoldDB" id="A0A0G1XQP9"/>
<keyword evidence="1" id="KW-1133">Transmembrane helix</keyword>
<evidence type="ECO:0000313" key="2">
    <source>
        <dbReference type="EMBL" id="KKW33185.1"/>
    </source>
</evidence>
<keyword evidence="1" id="KW-0472">Membrane</keyword>
<dbReference type="Proteomes" id="UP000034711">
    <property type="component" value="Unassembled WGS sequence"/>
</dbReference>
<protein>
    <submittedName>
        <fullName evidence="2">Uncharacterized protein</fullName>
    </submittedName>
</protein>
<accession>A0A0G1XQP9</accession>
<evidence type="ECO:0000313" key="3">
    <source>
        <dbReference type="Proteomes" id="UP000034711"/>
    </source>
</evidence>
<evidence type="ECO:0000256" key="1">
    <source>
        <dbReference type="SAM" id="Phobius"/>
    </source>
</evidence>
<dbReference type="EMBL" id="LCRI01000004">
    <property type="protein sequence ID" value="KKW33185.1"/>
    <property type="molecule type" value="Genomic_DNA"/>
</dbReference>